<accession>A0A0C3V8Z1</accession>
<evidence type="ECO:0000313" key="2">
    <source>
        <dbReference type="EMBL" id="AES67834.2"/>
    </source>
</evidence>
<feature type="region of interest" description="Disordered" evidence="1">
    <location>
        <begin position="49"/>
        <end position="83"/>
    </location>
</feature>
<dbReference type="Proteomes" id="UP000002051">
    <property type="component" value="Chromosome 2"/>
</dbReference>
<evidence type="ECO:0000313" key="4">
    <source>
        <dbReference type="Proteomes" id="UP000002051"/>
    </source>
</evidence>
<dbReference type="PaxDb" id="3880-AES67834"/>
<proteinExistence type="predicted"/>
<dbReference type="EnsemblPlants" id="AES67834">
    <property type="protein sequence ID" value="AES67834"/>
    <property type="gene ID" value="MTR_2g099840"/>
</dbReference>
<keyword evidence="4" id="KW-1185">Reference proteome</keyword>
<protein>
    <submittedName>
        <fullName evidence="2 3">Uncharacterized protein</fullName>
    </submittedName>
</protein>
<reference evidence="2 4" key="2">
    <citation type="journal article" date="2014" name="BMC Genomics">
        <title>An improved genome release (version Mt4.0) for the model legume Medicago truncatula.</title>
        <authorList>
            <person name="Tang H."/>
            <person name="Krishnakumar V."/>
            <person name="Bidwell S."/>
            <person name="Rosen B."/>
            <person name="Chan A."/>
            <person name="Zhou S."/>
            <person name="Gentzbittel L."/>
            <person name="Childs K.L."/>
            <person name="Yandell M."/>
            <person name="Gundlach H."/>
            <person name="Mayer K.F."/>
            <person name="Schwartz D.C."/>
            <person name="Town C.D."/>
        </authorList>
    </citation>
    <scope>GENOME REANNOTATION</scope>
    <source>
        <strain evidence="3 4">cv. Jemalong A17</strain>
    </source>
</reference>
<reference evidence="2 4" key="1">
    <citation type="journal article" date="2011" name="Nature">
        <title>The Medicago genome provides insight into the evolution of rhizobial symbioses.</title>
        <authorList>
            <person name="Young N.D."/>
            <person name="Debelle F."/>
            <person name="Oldroyd G.E."/>
            <person name="Geurts R."/>
            <person name="Cannon S.B."/>
            <person name="Udvardi M.K."/>
            <person name="Benedito V.A."/>
            <person name="Mayer K.F."/>
            <person name="Gouzy J."/>
            <person name="Schoof H."/>
            <person name="Van de Peer Y."/>
            <person name="Proost S."/>
            <person name="Cook D.R."/>
            <person name="Meyers B.C."/>
            <person name="Spannagl M."/>
            <person name="Cheung F."/>
            <person name="De Mita S."/>
            <person name="Krishnakumar V."/>
            <person name="Gundlach H."/>
            <person name="Zhou S."/>
            <person name="Mudge J."/>
            <person name="Bharti A.K."/>
            <person name="Murray J.D."/>
            <person name="Naoumkina M.A."/>
            <person name="Rosen B."/>
            <person name="Silverstein K.A."/>
            <person name="Tang H."/>
            <person name="Rombauts S."/>
            <person name="Zhao P.X."/>
            <person name="Zhou P."/>
            <person name="Barbe V."/>
            <person name="Bardou P."/>
            <person name="Bechner M."/>
            <person name="Bellec A."/>
            <person name="Berger A."/>
            <person name="Berges H."/>
            <person name="Bidwell S."/>
            <person name="Bisseling T."/>
            <person name="Choisne N."/>
            <person name="Couloux A."/>
            <person name="Denny R."/>
            <person name="Deshpande S."/>
            <person name="Dai X."/>
            <person name="Doyle J.J."/>
            <person name="Dudez A.M."/>
            <person name="Farmer A.D."/>
            <person name="Fouteau S."/>
            <person name="Franken C."/>
            <person name="Gibelin C."/>
            <person name="Gish J."/>
            <person name="Goldstein S."/>
            <person name="Gonzalez A.J."/>
            <person name="Green P.J."/>
            <person name="Hallab A."/>
            <person name="Hartog M."/>
            <person name="Hua A."/>
            <person name="Humphray S.J."/>
            <person name="Jeong D.H."/>
            <person name="Jing Y."/>
            <person name="Jocker A."/>
            <person name="Kenton S.M."/>
            <person name="Kim D.J."/>
            <person name="Klee K."/>
            <person name="Lai H."/>
            <person name="Lang C."/>
            <person name="Lin S."/>
            <person name="Macmil S.L."/>
            <person name="Magdelenat G."/>
            <person name="Matthews L."/>
            <person name="McCorrison J."/>
            <person name="Monaghan E.L."/>
            <person name="Mun J.H."/>
            <person name="Najar F.Z."/>
            <person name="Nicholson C."/>
            <person name="Noirot C."/>
            <person name="O'Bleness M."/>
            <person name="Paule C.R."/>
            <person name="Poulain J."/>
            <person name="Prion F."/>
            <person name="Qin B."/>
            <person name="Qu C."/>
            <person name="Retzel E.F."/>
            <person name="Riddle C."/>
            <person name="Sallet E."/>
            <person name="Samain S."/>
            <person name="Samson N."/>
            <person name="Sanders I."/>
            <person name="Saurat O."/>
            <person name="Scarpelli C."/>
            <person name="Schiex T."/>
            <person name="Segurens B."/>
            <person name="Severin A.J."/>
            <person name="Sherrier D.J."/>
            <person name="Shi R."/>
            <person name="Sims S."/>
            <person name="Singer S.R."/>
            <person name="Sinharoy S."/>
            <person name="Sterck L."/>
            <person name="Viollet A."/>
            <person name="Wang B.B."/>
            <person name="Wang K."/>
            <person name="Wang M."/>
            <person name="Wang X."/>
            <person name="Warfsmann J."/>
            <person name="Weissenbach J."/>
            <person name="White D.D."/>
            <person name="White J.D."/>
            <person name="Wiley G.B."/>
            <person name="Wincker P."/>
            <person name="Xing Y."/>
            <person name="Yang L."/>
            <person name="Yao Z."/>
            <person name="Ying F."/>
            <person name="Zhai J."/>
            <person name="Zhou L."/>
            <person name="Zuber A."/>
            <person name="Denarie J."/>
            <person name="Dixon R.A."/>
            <person name="May G.D."/>
            <person name="Schwartz D.C."/>
            <person name="Rogers J."/>
            <person name="Quetier F."/>
            <person name="Town C.D."/>
            <person name="Roe B.A."/>
        </authorList>
    </citation>
    <scope>NUCLEOTIDE SEQUENCE [LARGE SCALE GENOMIC DNA]</scope>
    <source>
        <strain evidence="2">A17</strain>
        <strain evidence="3 4">cv. Jemalong A17</strain>
    </source>
</reference>
<evidence type="ECO:0000313" key="3">
    <source>
        <dbReference type="EnsemblPlants" id="AES67834"/>
    </source>
</evidence>
<dbReference type="EMBL" id="CM001218">
    <property type="protein sequence ID" value="AES67834.2"/>
    <property type="molecule type" value="Genomic_DNA"/>
</dbReference>
<name>G7IS54_MEDTR</name>
<sequence>MQINVVVVYLLNGTDENGRSHLDASTSNSWTSASEYETARLKAMLRPTARATKDKSTALGTNYLQERLDQPKKISGVSTRTHE</sequence>
<dbReference type="AlphaFoldDB" id="G7IS54"/>
<accession>G7IS54</accession>
<organism evidence="2 4">
    <name type="scientific">Medicago truncatula</name>
    <name type="common">Barrel medic</name>
    <name type="synonym">Medicago tribuloides</name>
    <dbReference type="NCBI Taxonomy" id="3880"/>
    <lineage>
        <taxon>Eukaryota</taxon>
        <taxon>Viridiplantae</taxon>
        <taxon>Streptophyta</taxon>
        <taxon>Embryophyta</taxon>
        <taxon>Tracheophyta</taxon>
        <taxon>Spermatophyta</taxon>
        <taxon>Magnoliopsida</taxon>
        <taxon>eudicotyledons</taxon>
        <taxon>Gunneridae</taxon>
        <taxon>Pentapetalae</taxon>
        <taxon>rosids</taxon>
        <taxon>fabids</taxon>
        <taxon>Fabales</taxon>
        <taxon>Fabaceae</taxon>
        <taxon>Papilionoideae</taxon>
        <taxon>50 kb inversion clade</taxon>
        <taxon>NPAAA clade</taxon>
        <taxon>Hologalegina</taxon>
        <taxon>IRL clade</taxon>
        <taxon>Trifolieae</taxon>
        <taxon>Medicago</taxon>
    </lineage>
</organism>
<dbReference type="HOGENOM" id="CLU_2546038_0_0_1"/>
<evidence type="ECO:0000256" key="1">
    <source>
        <dbReference type="SAM" id="MobiDB-lite"/>
    </source>
</evidence>
<gene>
    <name evidence="2" type="ordered locus">MTR_2g099840</name>
</gene>
<reference evidence="3" key="3">
    <citation type="submission" date="2015-04" db="UniProtKB">
        <authorList>
            <consortium name="EnsemblPlants"/>
        </authorList>
    </citation>
    <scope>IDENTIFICATION</scope>
    <source>
        <strain evidence="3">cv. Jemalong A17</strain>
    </source>
</reference>